<dbReference type="AlphaFoldDB" id="A0A7V1LMI9"/>
<protein>
    <submittedName>
        <fullName evidence="2">Rhodanese-like domain-containing protein</fullName>
    </submittedName>
</protein>
<dbReference type="InterPro" id="IPR001763">
    <property type="entry name" value="Rhodanese-like_dom"/>
</dbReference>
<dbReference type="Proteomes" id="UP000886005">
    <property type="component" value="Unassembled WGS sequence"/>
</dbReference>
<evidence type="ECO:0000313" key="2">
    <source>
        <dbReference type="EMBL" id="HED10761.1"/>
    </source>
</evidence>
<reference evidence="2" key="1">
    <citation type="journal article" date="2020" name="mSystems">
        <title>Genome- and Community-Level Interaction Insights into Carbon Utilization and Element Cycling Functions of Hydrothermarchaeota in Hydrothermal Sediment.</title>
        <authorList>
            <person name="Zhou Z."/>
            <person name="Liu Y."/>
            <person name="Xu W."/>
            <person name="Pan J."/>
            <person name="Luo Z.H."/>
            <person name="Li M."/>
        </authorList>
    </citation>
    <scope>NUCLEOTIDE SEQUENCE [LARGE SCALE GENOMIC DNA]</scope>
    <source>
        <strain evidence="2">HyVt-456</strain>
    </source>
</reference>
<dbReference type="InterPro" id="IPR050229">
    <property type="entry name" value="GlpE_sulfurtransferase"/>
</dbReference>
<accession>A0A7V1LMI9</accession>
<dbReference type="PANTHER" id="PTHR43031:SF7">
    <property type="entry name" value="NITRIC OXIDE REDUCTASE FLRD-NAD(+) REDUCTASE"/>
    <property type="match status" value="1"/>
</dbReference>
<name>A0A7V1LMI9_CALAY</name>
<dbReference type="InterPro" id="IPR001307">
    <property type="entry name" value="Thiosulphate_STrfase_CS"/>
</dbReference>
<comment type="caution">
    <text evidence="2">The sequence shown here is derived from an EMBL/GenBank/DDBJ whole genome shotgun (WGS) entry which is preliminary data.</text>
</comment>
<feature type="domain" description="Rhodanese" evidence="1">
    <location>
        <begin position="59"/>
        <end position="151"/>
    </location>
</feature>
<evidence type="ECO:0000259" key="1">
    <source>
        <dbReference type="PROSITE" id="PS50206"/>
    </source>
</evidence>
<dbReference type="InterPro" id="IPR036873">
    <property type="entry name" value="Rhodanese-like_dom_sf"/>
</dbReference>
<dbReference type="PROSITE" id="PS00380">
    <property type="entry name" value="RHODANESE_1"/>
    <property type="match status" value="1"/>
</dbReference>
<proteinExistence type="predicted"/>
<organism evidence="2">
    <name type="scientific">Caldithrix abyssi</name>
    <dbReference type="NCBI Taxonomy" id="187145"/>
    <lineage>
        <taxon>Bacteria</taxon>
        <taxon>Pseudomonadati</taxon>
        <taxon>Calditrichota</taxon>
        <taxon>Calditrichia</taxon>
        <taxon>Calditrichales</taxon>
        <taxon>Calditrichaceae</taxon>
        <taxon>Caldithrix</taxon>
    </lineage>
</organism>
<feature type="non-terminal residue" evidence="2">
    <location>
        <position position="151"/>
    </location>
</feature>
<gene>
    <name evidence="2" type="ORF">ENJ10_08735</name>
</gene>
<dbReference type="PROSITE" id="PS50206">
    <property type="entry name" value="RHODANESE_3"/>
    <property type="match status" value="1"/>
</dbReference>
<dbReference type="GO" id="GO:0004792">
    <property type="term" value="F:thiosulfate-cyanide sulfurtransferase activity"/>
    <property type="evidence" value="ECO:0007669"/>
    <property type="project" value="InterPro"/>
</dbReference>
<dbReference type="Pfam" id="PF00581">
    <property type="entry name" value="Rhodanese"/>
    <property type="match status" value="1"/>
</dbReference>
<dbReference type="SUPFAM" id="SSF52821">
    <property type="entry name" value="Rhodanese/Cell cycle control phosphatase"/>
    <property type="match status" value="1"/>
</dbReference>
<dbReference type="EMBL" id="DRLD01000241">
    <property type="protein sequence ID" value="HED10761.1"/>
    <property type="molecule type" value="Genomic_DNA"/>
</dbReference>
<dbReference type="SMART" id="SM00450">
    <property type="entry name" value="RHOD"/>
    <property type="match status" value="1"/>
</dbReference>
<dbReference type="Gene3D" id="3.40.250.10">
    <property type="entry name" value="Rhodanese-like domain"/>
    <property type="match status" value="1"/>
</dbReference>
<dbReference type="CDD" id="cd00158">
    <property type="entry name" value="RHOD"/>
    <property type="match status" value="1"/>
</dbReference>
<dbReference type="PANTHER" id="PTHR43031">
    <property type="entry name" value="FAD-DEPENDENT OXIDOREDUCTASE"/>
    <property type="match status" value="1"/>
</dbReference>
<sequence>MSKNNKREWLAGLFILFISATVALVFNNVSASGVPLLYQQASLQGKKEISLYEMKKIVDTGQITVVDARYDRFYKRGHLPGAVSIPYNTTFLDSLTAGFDKGKPLITYCFSPTCPQADRLADRLREAGFTDVAVFKPGYKAWTAAQYPVEV</sequence>